<protein>
    <submittedName>
        <fullName evidence="8">High-affinity branched-chain amino acid ABC transporter permease LivM</fullName>
    </submittedName>
</protein>
<sequence length="418" mass="46321">MNKNLKPAFFSALLVWAVAFPVLGLKLSIDGISLVVHSQGSFTISIIAVCSVLMFLRVLFDRQWSSVMSRRSDRKLIPPALSNYLTLPKTQRWVILGLVVVALIWPFFGSRGAVDIATLILIYVLLGLGLNIVVGLAGLLDLGYVGFYAVGAYSYAMLSHYLGWSFWVCLPIAGLMAATFGFLLGFPVLRLRGDYLAIVTLGFGEIIRLFLRNLTDWTGGPNGISNIPKPEFFGLTFERRAAEGMQTFHEYFGLPYNSINKVIFLYLVALLLALLALFVINRLLRMPIGRAWEALREDEIACRALGLNPTVIKLSAFTLGACFAGFAGSFFAARQGLVTPESFTFIESAIILAIVVLGGMGSQLGVILAAIVMILLPELMREFSEYRMLMFGALMVLMMIWRPQGLLPMQRPHMELRR</sequence>
<keyword evidence="9" id="KW-1185">Reference proteome</keyword>
<keyword evidence="2" id="KW-1003">Cell membrane</keyword>
<feature type="transmembrane region" description="Helical" evidence="6">
    <location>
        <begin position="139"/>
        <end position="158"/>
    </location>
</feature>
<comment type="subcellular location">
    <subcellularLocation>
        <location evidence="1">Cell inner membrane</location>
        <topology evidence="1">Multi-pass membrane protein</topology>
    </subcellularLocation>
</comment>
<name>A0ABM6IZX3_9PSED</name>
<dbReference type="EMBL" id="CP019952">
    <property type="protein sequence ID" value="AQW67678.1"/>
    <property type="molecule type" value="Genomic_DNA"/>
</dbReference>
<keyword evidence="3 6" id="KW-0812">Transmembrane</keyword>
<dbReference type="InterPro" id="IPR001851">
    <property type="entry name" value="ABC_transp_permease"/>
</dbReference>
<evidence type="ECO:0000256" key="4">
    <source>
        <dbReference type="ARBA" id="ARBA00022989"/>
    </source>
</evidence>
<dbReference type="Pfam" id="PF02653">
    <property type="entry name" value="BPD_transp_2"/>
    <property type="match status" value="1"/>
</dbReference>
<dbReference type="InterPro" id="IPR043428">
    <property type="entry name" value="LivM-like"/>
</dbReference>
<evidence type="ECO:0000313" key="9">
    <source>
        <dbReference type="Proteomes" id="UP000191010"/>
    </source>
</evidence>
<feature type="transmembrane region" description="Helical" evidence="6">
    <location>
        <begin position="40"/>
        <end position="60"/>
    </location>
</feature>
<feature type="transmembrane region" description="Helical" evidence="6">
    <location>
        <begin position="263"/>
        <end position="284"/>
    </location>
</feature>
<reference evidence="8 9" key="1">
    <citation type="submission" date="2017-02" db="EMBL/GenBank/DDBJ databases">
        <authorList>
            <person name="Guo L."/>
        </authorList>
    </citation>
    <scope>NUCLEOTIDE SEQUENCE [LARGE SCALE GENOMIC DNA]</scope>
    <source>
        <strain evidence="8 9">PRS09-11288</strain>
    </source>
</reference>
<evidence type="ECO:0000256" key="1">
    <source>
        <dbReference type="ARBA" id="ARBA00004429"/>
    </source>
</evidence>
<dbReference type="NCBIfam" id="NF008450">
    <property type="entry name" value="PRK11301.1"/>
    <property type="match status" value="1"/>
</dbReference>
<dbReference type="PANTHER" id="PTHR30482:SF20">
    <property type="entry name" value="HIGH-AFFINITY BRANCHED-CHAIN AMINO ACID TRANSPORT SYSTEM PERMEASE PROTEIN LIVM"/>
    <property type="match status" value="1"/>
</dbReference>
<feature type="transmembrane region" description="Helical" evidence="6">
    <location>
        <begin position="305"/>
        <end position="330"/>
    </location>
</feature>
<dbReference type="Proteomes" id="UP000191010">
    <property type="component" value="Chromosome"/>
</dbReference>
<dbReference type="Pfam" id="PF11862">
    <property type="entry name" value="DUF3382"/>
    <property type="match status" value="1"/>
</dbReference>
<feature type="transmembrane region" description="Helical" evidence="6">
    <location>
        <begin position="164"/>
        <end position="186"/>
    </location>
</feature>
<dbReference type="PANTHER" id="PTHR30482">
    <property type="entry name" value="HIGH-AFFINITY BRANCHED-CHAIN AMINO ACID TRANSPORT SYSTEM PERMEASE"/>
    <property type="match status" value="1"/>
</dbReference>
<gene>
    <name evidence="8" type="primary">livM</name>
    <name evidence="8" type="ORF">B2J77_05185</name>
</gene>
<feature type="domain" description="High-affinity branched-chain amino acid transport system permease LivHM N-terminal" evidence="7">
    <location>
        <begin position="3"/>
        <end position="105"/>
    </location>
</feature>
<keyword evidence="5 6" id="KW-0472">Membrane</keyword>
<evidence type="ECO:0000256" key="3">
    <source>
        <dbReference type="ARBA" id="ARBA00022692"/>
    </source>
</evidence>
<organism evidence="8 9">
    <name type="scientific">Pseudomonas parafulva</name>
    <dbReference type="NCBI Taxonomy" id="157782"/>
    <lineage>
        <taxon>Bacteria</taxon>
        <taxon>Pseudomonadati</taxon>
        <taxon>Pseudomonadota</taxon>
        <taxon>Gammaproteobacteria</taxon>
        <taxon>Pseudomonadales</taxon>
        <taxon>Pseudomonadaceae</taxon>
        <taxon>Pseudomonas</taxon>
    </lineage>
</organism>
<evidence type="ECO:0000313" key="8">
    <source>
        <dbReference type="EMBL" id="AQW67678.1"/>
    </source>
</evidence>
<evidence type="ECO:0000256" key="2">
    <source>
        <dbReference type="ARBA" id="ARBA00022475"/>
    </source>
</evidence>
<keyword evidence="4 6" id="KW-1133">Transmembrane helix</keyword>
<feature type="transmembrane region" description="Helical" evidence="6">
    <location>
        <begin position="350"/>
        <end position="376"/>
    </location>
</feature>
<proteinExistence type="predicted"/>
<accession>A0ABM6IZX3</accession>
<dbReference type="CDD" id="cd06581">
    <property type="entry name" value="TM_PBP1_LivM_like"/>
    <property type="match status" value="1"/>
</dbReference>
<dbReference type="RefSeq" id="WP_058606033.1">
    <property type="nucleotide sequence ID" value="NZ_CP019952.1"/>
</dbReference>
<evidence type="ECO:0000256" key="6">
    <source>
        <dbReference type="SAM" id="Phobius"/>
    </source>
</evidence>
<feature type="transmembrane region" description="Helical" evidence="6">
    <location>
        <begin position="388"/>
        <end position="404"/>
    </location>
</feature>
<evidence type="ECO:0000259" key="7">
    <source>
        <dbReference type="Pfam" id="PF11862"/>
    </source>
</evidence>
<dbReference type="InterPro" id="IPR021807">
    <property type="entry name" value="LivHM_N"/>
</dbReference>
<evidence type="ECO:0000256" key="5">
    <source>
        <dbReference type="ARBA" id="ARBA00023136"/>
    </source>
</evidence>
<feature type="transmembrane region" description="Helical" evidence="6">
    <location>
        <begin position="93"/>
        <end position="110"/>
    </location>
</feature>